<dbReference type="InterPro" id="IPR036943">
    <property type="entry name" value="FN_type2_sf"/>
</dbReference>
<keyword evidence="4" id="KW-0677">Repeat</keyword>
<dbReference type="GO" id="GO:0005576">
    <property type="term" value="C:extracellular region"/>
    <property type="evidence" value="ECO:0007669"/>
    <property type="project" value="UniProtKB-SubCell"/>
</dbReference>
<dbReference type="PROSITE" id="PS50041">
    <property type="entry name" value="C_TYPE_LECTIN_2"/>
    <property type="match status" value="1"/>
</dbReference>
<dbReference type="Proteomes" id="UP000318571">
    <property type="component" value="Chromosome 11"/>
</dbReference>
<evidence type="ECO:0000256" key="5">
    <source>
        <dbReference type="ARBA" id="ARBA00023157"/>
    </source>
</evidence>
<comment type="caution">
    <text evidence="6">Lacks conserved residue(s) required for the propagation of feature annotation.</text>
</comment>
<dbReference type="Gene3D" id="2.10.10.10">
    <property type="entry name" value="Fibronectin, type II, collagen-binding"/>
    <property type="match status" value="3"/>
</dbReference>
<dbReference type="Pfam" id="PF00040">
    <property type="entry name" value="fn2"/>
    <property type="match status" value="1"/>
</dbReference>
<reference evidence="9 10" key="1">
    <citation type="journal article" date="2018" name="Nat. Ecol. Evol.">
        <title>Genomic signatures of mitonuclear coevolution across populations of Tigriopus californicus.</title>
        <authorList>
            <person name="Barreto F.S."/>
            <person name="Watson E.T."/>
            <person name="Lima T.G."/>
            <person name="Willett C.S."/>
            <person name="Edmands S."/>
            <person name="Li W."/>
            <person name="Burton R.S."/>
        </authorList>
    </citation>
    <scope>NUCLEOTIDE SEQUENCE [LARGE SCALE GENOMIC DNA]</scope>
    <source>
        <strain evidence="9 10">San Diego</strain>
    </source>
</reference>
<feature type="domain" description="Fibronectin type-II" evidence="8">
    <location>
        <begin position="623"/>
        <end position="673"/>
    </location>
</feature>
<dbReference type="InterPro" id="IPR016186">
    <property type="entry name" value="C-type_lectin-like/link_sf"/>
</dbReference>
<keyword evidence="3" id="KW-0964">Secreted</keyword>
<evidence type="ECO:0000256" key="3">
    <source>
        <dbReference type="ARBA" id="ARBA00022525"/>
    </source>
</evidence>
<evidence type="ECO:0000313" key="9">
    <source>
        <dbReference type="EMBL" id="TRY78003.1"/>
    </source>
</evidence>
<sequence length="949" mass="108091">MLAYNPRTQECHFTPHLDLKSQSWRDVTKVTSDSTYWSIYVLKCSKSREKVVPPWTLKVSSDCHPLGPSRSLTKLDSDVSSSVRDVEWISAAICNQSQLISYKTQISKSSLPQGMDHQYLSLVRPHGMIQFQYRFQDQNLADPRPGIHHTLTLKIESNEVLRHVVNESADFATITHWIPDMTDVLDRNMVLEVEDMIEVTKVDLSPFDLIVDVPIYIGCFKINSSEIQGQVTLEEDTNPIAYEELLKEDFPSSTDNPVVGKIRLEIPKVEEQRLIQFYFEDGNFGYMFLEPIQVCFRISKYAPMACIIKDMIQSPLIGGGLGASTVSSECPKDFRYLSNGCYFPSTEIMPQVPFPDANQACLEQDQMLFHFTNQDQALVLNEFFATLFPNTSNVNIWLGIVRGAGSKWVSKRTMANVPYHQSYWASNEPSATGGDCAVADQALNFQWRSTPCSESHSHLCGPSQPPCPEGYEWVKKYGRSCFKLVERDFENAQGYRFGNVQILEDQCRQDGTRLAKAVNARQSQALVDWLNTREPWLSENTNAQIYLGMKWRGYNDTMLSKEFNQARFLRHFKAFTNDTGLPGSCFILTSNTTDGTLIHERCNYKNTRIQVLGLCQYEECITEDNQLCVFPFKYQGRQYDTCVTLGPKQSPWCSTQVDVNGVHIPGSWGNCSTSCSVNNCPIGFMRGFPDYACYKTSGHLLEDSVQGLDEAQNQCSSLGARLWEMRTLGIQTQISWVDKHLLRDHFVFKENGLQDYTLTGLILQPLDGKLYPHHASDGTPMDPFIFDQARLLESDSDPTSSSDKDYLGFICEARDIETLGEEEIQTCHLPFRYKGIRYLGCVLPGLFPEIDSGYRPWCATTVDPTNLEMLTWGRCYDERNLIPTGNHITMGEFCAFPFIRNKRFYTTCTKRIKENDALIRDYSCPMKKSLEEDELTYLQGSYGYCNVFS</sequence>
<name>A0A553PJZ5_TIGCA</name>
<evidence type="ECO:0000259" key="8">
    <source>
        <dbReference type="PROSITE" id="PS51092"/>
    </source>
</evidence>
<comment type="subcellular location">
    <subcellularLocation>
        <location evidence="1">Secreted</location>
    </subcellularLocation>
</comment>
<dbReference type="GO" id="GO:0009986">
    <property type="term" value="C:cell surface"/>
    <property type="evidence" value="ECO:0007669"/>
    <property type="project" value="TreeGrafter"/>
</dbReference>
<evidence type="ECO:0000256" key="6">
    <source>
        <dbReference type="PROSITE-ProRule" id="PRU00479"/>
    </source>
</evidence>
<dbReference type="PROSITE" id="PS51092">
    <property type="entry name" value="FN2_2"/>
    <property type="match status" value="2"/>
</dbReference>
<comment type="caution">
    <text evidence="9">The sequence shown here is derived from an EMBL/GenBank/DDBJ whole genome shotgun (WGS) entry which is preliminary data.</text>
</comment>
<evidence type="ECO:0000256" key="4">
    <source>
        <dbReference type="ARBA" id="ARBA00022737"/>
    </source>
</evidence>
<feature type="domain" description="Fibronectin type-II" evidence="8">
    <location>
        <begin position="822"/>
        <end position="877"/>
    </location>
</feature>
<evidence type="ECO:0000256" key="2">
    <source>
        <dbReference type="ARBA" id="ARBA00010011"/>
    </source>
</evidence>
<protein>
    <recommendedName>
        <fullName evidence="11">C-type lectin domain-containing protein</fullName>
    </recommendedName>
</protein>
<dbReference type="SMART" id="SM00034">
    <property type="entry name" value="CLECT"/>
    <property type="match status" value="1"/>
</dbReference>
<dbReference type="PANTHER" id="PTHR22918:SF1">
    <property type="entry name" value="FIBRONECTIN TYPE-II DOMAIN-CONTAINING PROTEIN"/>
    <property type="match status" value="1"/>
</dbReference>
<evidence type="ECO:0008006" key="11">
    <source>
        <dbReference type="Google" id="ProtNLM"/>
    </source>
</evidence>
<dbReference type="InterPro" id="IPR051666">
    <property type="entry name" value="SP_Capacitation_Regulator"/>
</dbReference>
<feature type="domain" description="C-type lectin" evidence="7">
    <location>
        <begin position="337"/>
        <end position="461"/>
    </location>
</feature>
<dbReference type="PANTHER" id="PTHR22918">
    <property type="entry name" value="SEMINAL PLASMA PROTEIN"/>
    <property type="match status" value="1"/>
</dbReference>
<dbReference type="AlphaFoldDB" id="A0A553PJZ5"/>
<evidence type="ECO:0000313" key="10">
    <source>
        <dbReference type="Proteomes" id="UP000318571"/>
    </source>
</evidence>
<dbReference type="Gene3D" id="3.10.100.10">
    <property type="entry name" value="Mannose-Binding Protein A, subunit A"/>
    <property type="match status" value="1"/>
</dbReference>
<dbReference type="SMART" id="SM00059">
    <property type="entry name" value="FN2"/>
    <property type="match status" value="2"/>
</dbReference>
<dbReference type="InterPro" id="IPR001304">
    <property type="entry name" value="C-type_lectin-like"/>
</dbReference>
<organism evidence="9 10">
    <name type="scientific">Tigriopus californicus</name>
    <name type="common">Marine copepod</name>
    <dbReference type="NCBI Taxonomy" id="6832"/>
    <lineage>
        <taxon>Eukaryota</taxon>
        <taxon>Metazoa</taxon>
        <taxon>Ecdysozoa</taxon>
        <taxon>Arthropoda</taxon>
        <taxon>Crustacea</taxon>
        <taxon>Multicrustacea</taxon>
        <taxon>Hexanauplia</taxon>
        <taxon>Copepoda</taxon>
        <taxon>Harpacticoida</taxon>
        <taxon>Harpacticidae</taxon>
        <taxon>Tigriopus</taxon>
    </lineage>
</organism>
<evidence type="ECO:0000256" key="1">
    <source>
        <dbReference type="ARBA" id="ARBA00004613"/>
    </source>
</evidence>
<dbReference type="SUPFAM" id="SSF57440">
    <property type="entry name" value="Kringle-like"/>
    <property type="match status" value="2"/>
</dbReference>
<gene>
    <name evidence="9" type="ORF">TCAL_08606</name>
</gene>
<dbReference type="InterPro" id="IPR016187">
    <property type="entry name" value="CTDL_fold"/>
</dbReference>
<dbReference type="EMBL" id="VCGU01000003">
    <property type="protein sequence ID" value="TRY78003.1"/>
    <property type="molecule type" value="Genomic_DNA"/>
</dbReference>
<dbReference type="InterPro" id="IPR000562">
    <property type="entry name" value="FN_type2_dom"/>
</dbReference>
<feature type="non-terminal residue" evidence="9">
    <location>
        <position position="949"/>
    </location>
</feature>
<keyword evidence="10" id="KW-1185">Reference proteome</keyword>
<dbReference type="InterPro" id="IPR013806">
    <property type="entry name" value="Kringle-like"/>
</dbReference>
<proteinExistence type="inferred from homology"/>
<dbReference type="SUPFAM" id="SSF56436">
    <property type="entry name" value="C-type lectin-like"/>
    <property type="match status" value="1"/>
</dbReference>
<accession>A0A553PJZ5</accession>
<keyword evidence="5" id="KW-1015">Disulfide bond</keyword>
<dbReference type="GO" id="GO:0008201">
    <property type="term" value="F:heparin binding"/>
    <property type="evidence" value="ECO:0007669"/>
    <property type="project" value="TreeGrafter"/>
</dbReference>
<dbReference type="Pfam" id="PF00059">
    <property type="entry name" value="Lectin_C"/>
    <property type="match status" value="1"/>
</dbReference>
<comment type="similarity">
    <text evidence="2">Belongs to the seminal plasma protein family.</text>
</comment>
<dbReference type="CDD" id="cd00037">
    <property type="entry name" value="CLECT"/>
    <property type="match status" value="1"/>
</dbReference>
<evidence type="ECO:0000259" key="7">
    <source>
        <dbReference type="PROSITE" id="PS50041"/>
    </source>
</evidence>